<evidence type="ECO:0000256" key="6">
    <source>
        <dbReference type="ARBA" id="ARBA00038651"/>
    </source>
</evidence>
<dbReference type="GeneTree" id="ENSGT00940000154542"/>
<keyword evidence="7" id="KW-1064">Adaptive immunity</keyword>
<dbReference type="InterPro" id="IPR003599">
    <property type="entry name" value="Ig_sub"/>
</dbReference>
<evidence type="ECO:0000313" key="11">
    <source>
        <dbReference type="Proteomes" id="UP000472240"/>
    </source>
</evidence>
<evidence type="ECO:0000313" key="10">
    <source>
        <dbReference type="Ensembl" id="ENSRFEP00010014853.1"/>
    </source>
</evidence>
<keyword evidence="5" id="KW-0393">Immunoglobulin domain</keyword>
<dbReference type="Pfam" id="PF07686">
    <property type="entry name" value="V-set"/>
    <property type="match status" value="1"/>
</dbReference>
<dbReference type="GO" id="GO:0002376">
    <property type="term" value="P:immune system process"/>
    <property type="evidence" value="ECO:0007669"/>
    <property type="project" value="UniProtKB-KW"/>
</dbReference>
<dbReference type="InterPro" id="IPR013106">
    <property type="entry name" value="Ig_V-set"/>
</dbReference>
<dbReference type="SMART" id="SM00406">
    <property type="entry name" value="IGv"/>
    <property type="match status" value="1"/>
</dbReference>
<proteinExistence type="predicted"/>
<feature type="signal peptide" evidence="8">
    <location>
        <begin position="1"/>
        <end position="21"/>
    </location>
</feature>
<evidence type="ECO:0000259" key="9">
    <source>
        <dbReference type="PROSITE" id="PS50835"/>
    </source>
</evidence>
<organism evidence="10 11">
    <name type="scientific">Rhinolophus ferrumequinum</name>
    <name type="common">Greater horseshoe bat</name>
    <dbReference type="NCBI Taxonomy" id="59479"/>
    <lineage>
        <taxon>Eukaryota</taxon>
        <taxon>Metazoa</taxon>
        <taxon>Chordata</taxon>
        <taxon>Craniata</taxon>
        <taxon>Vertebrata</taxon>
        <taxon>Euteleostomi</taxon>
        <taxon>Mammalia</taxon>
        <taxon>Eutheria</taxon>
        <taxon>Laurasiatheria</taxon>
        <taxon>Chiroptera</taxon>
        <taxon>Yinpterochiroptera</taxon>
        <taxon>Rhinolophoidea</taxon>
        <taxon>Rhinolophidae</taxon>
        <taxon>Rhinolophinae</taxon>
        <taxon>Rhinolophus</taxon>
    </lineage>
</organism>
<reference evidence="11" key="3">
    <citation type="submission" date="2018-12" db="EMBL/GenBank/DDBJ databases">
        <title>G10K-VGP greater horseshoe bat female genome, primary haplotype.</title>
        <authorList>
            <person name="Teeling E."/>
            <person name="Myers G."/>
            <person name="Vernes S."/>
            <person name="Pippel M."/>
            <person name="Winkler S."/>
            <person name="Fedrigo O."/>
            <person name="Rhie A."/>
            <person name="Koren S."/>
            <person name="Phillippy A."/>
            <person name="Lewin H."/>
            <person name="Damas J."/>
            <person name="Howe K."/>
            <person name="Mountcastle J."/>
            <person name="Jarvis E.D."/>
        </authorList>
    </citation>
    <scope>NUCLEOTIDE SEQUENCE [LARGE SCALE GENOMIC DNA]</scope>
</reference>
<dbReference type="PANTHER" id="PTHR23268:SF19">
    <property type="entry name" value="T CELL RECEPTOR BETA VARIABLE 6-2-RELATED"/>
    <property type="match status" value="1"/>
</dbReference>
<dbReference type="Ensembl" id="ENSRFET00010016226.1">
    <property type="protein sequence ID" value="ENSRFEP00010014853.1"/>
    <property type="gene ID" value="ENSRFEG00010010095.1"/>
</dbReference>
<reference evidence="10" key="5">
    <citation type="submission" date="2025-09" db="UniProtKB">
        <authorList>
            <consortium name="Ensembl"/>
        </authorList>
    </citation>
    <scope>IDENTIFICATION</scope>
</reference>
<evidence type="ECO:0000256" key="2">
    <source>
        <dbReference type="ARBA" id="ARBA00022859"/>
    </source>
</evidence>
<keyword evidence="4" id="KW-0675">Receptor</keyword>
<keyword evidence="11" id="KW-1185">Reference proteome</keyword>
<keyword evidence="2" id="KW-0391">Immunity</keyword>
<protein>
    <recommendedName>
        <fullName evidence="9">Ig-like domain-containing protein</fullName>
    </recommendedName>
</protein>
<dbReference type="PANTHER" id="PTHR23268">
    <property type="entry name" value="T-CELL RECEPTOR BETA CHAIN"/>
    <property type="match status" value="1"/>
</dbReference>
<reference evidence="10 11" key="2">
    <citation type="journal article" date="2018" name="Annu Rev Anim Biosci">
        <title>Bat Biology, Genomes, and the Bat1K Project: To Generate Chromosome-Level Genomes for All Living Bat Species.</title>
        <authorList>
            <person name="Teeling E.C."/>
            <person name="Vernes S.C."/>
            <person name="Davalos L.M."/>
            <person name="Ray D.A."/>
            <person name="Gilbert M.T.P."/>
            <person name="Myers E."/>
        </authorList>
    </citation>
    <scope>NUCLEOTIDE SEQUENCE</scope>
</reference>
<evidence type="ECO:0000256" key="3">
    <source>
        <dbReference type="ARBA" id="ARBA00023157"/>
    </source>
</evidence>
<dbReference type="Proteomes" id="UP000472240">
    <property type="component" value="Chromosome 26"/>
</dbReference>
<dbReference type="AlphaFoldDB" id="A0A671ETD0"/>
<dbReference type="SUPFAM" id="SSF48726">
    <property type="entry name" value="Immunoglobulin"/>
    <property type="match status" value="1"/>
</dbReference>
<dbReference type="SMART" id="SM00409">
    <property type="entry name" value="IG"/>
    <property type="match status" value="1"/>
</dbReference>
<dbReference type="GO" id="GO:0042101">
    <property type="term" value="C:T cell receptor complex"/>
    <property type="evidence" value="ECO:0007669"/>
    <property type="project" value="UniProtKB-KW"/>
</dbReference>
<reference evidence="10 11" key="1">
    <citation type="journal article" date="2015" name="Annu Rev Anim Biosci">
        <title>The Genome 10K Project: a way forward.</title>
        <authorList>
            <person name="Koepfli K.P."/>
            <person name="Paten B."/>
            <person name="O'Brien S.J."/>
            <person name="Koepfli K.P."/>
            <person name="Paten B."/>
            <person name="Antunes A."/>
            <person name="Belov K."/>
            <person name="Bustamante C."/>
            <person name="Castoe T.A."/>
            <person name="Clawson H."/>
            <person name="Crawford A.J."/>
            <person name="Diekhans M."/>
            <person name="Distel D."/>
            <person name="Durbin R."/>
            <person name="Earl D."/>
            <person name="Fujita M.K."/>
            <person name="Gamble T."/>
            <person name="Georges A."/>
            <person name="Gemmell N."/>
            <person name="Gilbert M.T."/>
            <person name="Graves J.M."/>
            <person name="Green R.E."/>
            <person name="Hickey G."/>
            <person name="Jarvis E.D."/>
            <person name="Johnson W."/>
            <person name="Komissarov A."/>
            <person name="Korf I."/>
            <person name="Kuhn R."/>
            <person name="Larkin D.M."/>
            <person name="Lewin H."/>
            <person name="Lopez J.V."/>
            <person name="Ma J."/>
            <person name="Marques-Bonet T."/>
            <person name="Miller W."/>
            <person name="Murphy R."/>
            <person name="Pevzner P."/>
            <person name="Shapiro B."/>
            <person name="Steiner C."/>
            <person name="Tamazian G."/>
            <person name="Venkatesh B."/>
            <person name="Wang J."/>
            <person name="Wayne R."/>
            <person name="Wiley E."/>
            <person name="Yang H."/>
            <person name="Zhang G."/>
            <person name="Haussler D."/>
            <person name="Ryder O."/>
            <person name="O'Brien S.J."/>
        </authorList>
    </citation>
    <scope>NUCLEOTIDE SEQUENCE</scope>
</reference>
<keyword evidence="1 8" id="KW-0732">Signal</keyword>
<dbReference type="Gene3D" id="2.60.40.10">
    <property type="entry name" value="Immunoglobulins"/>
    <property type="match status" value="1"/>
</dbReference>
<evidence type="ECO:0000256" key="7">
    <source>
        <dbReference type="ARBA" id="ARBA00043266"/>
    </source>
</evidence>
<dbReference type="InterPro" id="IPR013783">
    <property type="entry name" value="Ig-like_fold"/>
</dbReference>
<dbReference type="InterPro" id="IPR007110">
    <property type="entry name" value="Ig-like_dom"/>
</dbReference>
<keyword evidence="7" id="KW-1279">T cell receptor</keyword>
<keyword evidence="3" id="KW-1015">Disulfide bond</keyword>
<dbReference type="InterPro" id="IPR036179">
    <property type="entry name" value="Ig-like_dom_sf"/>
</dbReference>
<feature type="chain" id="PRO_5025653673" description="Ig-like domain-containing protein" evidence="8">
    <location>
        <begin position="22"/>
        <end position="163"/>
    </location>
</feature>
<feature type="domain" description="Ig-like" evidence="9">
    <location>
        <begin position="21"/>
        <end position="124"/>
    </location>
</feature>
<sequence>MSVSLLCCVASYLLQAGLVDAGVTQNPKFQILKTGQKVTLTCDQNMSHNYMCWYRQDPGHGLRLIHYSIAAGTTNEGDVPEGYNVSRSNTENFPLTLKSATPSQTSVYFCASSYATALHGRLLSAQKGRGRPSVLDPVKPVQPQLLLWESQSPERPVMQSETR</sequence>
<evidence type="ECO:0000256" key="5">
    <source>
        <dbReference type="ARBA" id="ARBA00023319"/>
    </source>
</evidence>
<dbReference type="GO" id="GO:0007166">
    <property type="term" value="P:cell surface receptor signaling pathway"/>
    <property type="evidence" value="ECO:0007669"/>
    <property type="project" value="TreeGrafter"/>
</dbReference>
<reference evidence="10" key="4">
    <citation type="submission" date="2025-08" db="UniProtKB">
        <authorList>
            <consortium name="Ensembl"/>
        </authorList>
    </citation>
    <scope>IDENTIFICATION</scope>
</reference>
<dbReference type="OMA" id="DHDYMSW"/>
<evidence type="ECO:0000256" key="8">
    <source>
        <dbReference type="SAM" id="SignalP"/>
    </source>
</evidence>
<name>A0A671ETD0_RHIFE</name>
<dbReference type="InterPro" id="IPR050413">
    <property type="entry name" value="TCR_beta_variable"/>
</dbReference>
<accession>A0A671ETD0</accession>
<evidence type="ECO:0000256" key="4">
    <source>
        <dbReference type="ARBA" id="ARBA00023170"/>
    </source>
</evidence>
<dbReference type="InParanoid" id="A0A671ETD0"/>
<dbReference type="PROSITE" id="PS50835">
    <property type="entry name" value="IG_LIKE"/>
    <property type="match status" value="1"/>
</dbReference>
<dbReference type="FunCoup" id="A0A671ETD0">
    <property type="interactions" value="49"/>
</dbReference>
<comment type="subunit">
    <text evidence="6">Alpha-beta TR is a heterodimer composed of an alpha and beta chain; disulfide-linked. The alpha-beta TR is associated with the transmembrane signaling CD3 coreceptor proteins to form the TR-CD3 (TcR or TCR). The assembly of alpha-beta TR heterodimers with CD3 occurs in the endoplasmic reticulum where a single alpha-beta TR heterodimer associates with one CD3D-CD3E heterodimer, one CD3G-CD3E heterodimer and one CD247 homodimer forming a stable octameric structure. CD3D-CD3E and CD3G-CD3E heterodimers preferentially associate with TR alpha and TR beta chains, respectively. The association of the CD247 homodimer is the last step of TcR assembly in the endoplasmic reticulum and is required for transport to the cell surface.</text>
</comment>
<evidence type="ECO:0000256" key="1">
    <source>
        <dbReference type="ARBA" id="ARBA00022729"/>
    </source>
</evidence>